<evidence type="ECO:0000256" key="4">
    <source>
        <dbReference type="ARBA" id="ARBA00022679"/>
    </source>
</evidence>
<dbReference type="SUPFAM" id="SSF53901">
    <property type="entry name" value="Thiolase-like"/>
    <property type="match status" value="3"/>
</dbReference>
<dbReference type="InterPro" id="IPR036299">
    <property type="entry name" value="Polyketide_synth_docking_sf"/>
</dbReference>
<dbReference type="InterPro" id="IPR006162">
    <property type="entry name" value="Ppantetheine_attach_site"/>
</dbReference>
<dbReference type="Proteomes" id="UP000268652">
    <property type="component" value="Unassembled WGS sequence"/>
</dbReference>
<dbReference type="SUPFAM" id="SSF51735">
    <property type="entry name" value="NAD(P)-binding Rossmann-fold domains"/>
    <property type="match status" value="6"/>
</dbReference>
<dbReference type="InterPro" id="IPR020806">
    <property type="entry name" value="PKS_PP-bd"/>
</dbReference>
<dbReference type="InterPro" id="IPR036736">
    <property type="entry name" value="ACP-like_sf"/>
</dbReference>
<dbReference type="GO" id="GO:0031177">
    <property type="term" value="F:phosphopantetheine binding"/>
    <property type="evidence" value="ECO:0007669"/>
    <property type="project" value="InterPro"/>
</dbReference>
<dbReference type="Gene3D" id="3.40.366.10">
    <property type="entry name" value="Malonyl-Coenzyme A Acyl Carrier Protein, domain 2"/>
    <property type="match status" value="3"/>
</dbReference>
<dbReference type="RefSeq" id="WP_120700712.1">
    <property type="nucleotide sequence ID" value="NZ_RBDX01000054.1"/>
</dbReference>
<evidence type="ECO:0000313" key="14">
    <source>
        <dbReference type="Proteomes" id="UP000275024"/>
    </source>
</evidence>
<dbReference type="GO" id="GO:0033068">
    <property type="term" value="P:macrolide biosynthetic process"/>
    <property type="evidence" value="ECO:0007669"/>
    <property type="project" value="UniProtKB-ARBA"/>
</dbReference>
<comment type="cofactor">
    <cofactor evidence="1">
        <name>pantetheine 4'-phosphate</name>
        <dbReference type="ChEBI" id="CHEBI:47942"/>
    </cofactor>
</comment>
<dbReference type="PROSITE" id="PS00012">
    <property type="entry name" value="PHOSPHOPANTETHEINE"/>
    <property type="match status" value="3"/>
</dbReference>
<keyword evidence="4" id="KW-0808">Transferase</keyword>
<feature type="domain" description="Carrier" evidence="9">
    <location>
        <begin position="1389"/>
        <end position="1464"/>
    </location>
</feature>
<dbReference type="InterPro" id="IPR020841">
    <property type="entry name" value="PKS_Beta-ketoAc_synthase_dom"/>
</dbReference>
<name>A0A3A9VR80_9ACTN</name>
<keyword evidence="6" id="KW-0511">Multifunctional enzyme</keyword>
<dbReference type="SUPFAM" id="SSF47336">
    <property type="entry name" value="ACP-like"/>
    <property type="match status" value="3"/>
</dbReference>
<dbReference type="InterPro" id="IPR018201">
    <property type="entry name" value="Ketoacyl_synth_AS"/>
</dbReference>
<feature type="domain" description="Ketosynthase family 3 (KS3)" evidence="10">
    <location>
        <begin position="1482"/>
        <end position="1907"/>
    </location>
</feature>
<evidence type="ECO:0000313" key="12">
    <source>
        <dbReference type="EMBL" id="RKN13139.1"/>
    </source>
</evidence>
<dbReference type="PANTHER" id="PTHR43775">
    <property type="entry name" value="FATTY ACID SYNTHASE"/>
    <property type="match status" value="1"/>
</dbReference>
<dbReference type="SMART" id="SM00827">
    <property type="entry name" value="PKS_AT"/>
    <property type="match status" value="3"/>
</dbReference>
<dbReference type="Pfam" id="PF16197">
    <property type="entry name" value="KAsynt_C_assoc"/>
    <property type="match status" value="3"/>
</dbReference>
<evidence type="ECO:0000256" key="1">
    <source>
        <dbReference type="ARBA" id="ARBA00001957"/>
    </source>
</evidence>
<dbReference type="InterPro" id="IPR014043">
    <property type="entry name" value="Acyl_transferase_dom"/>
</dbReference>
<dbReference type="EMBL" id="RBDY01000053">
    <property type="protein sequence ID" value="RKN13139.1"/>
    <property type="molecule type" value="Genomic_DNA"/>
</dbReference>
<protein>
    <submittedName>
        <fullName evidence="11">SDR family NAD(P)-dependent oxidoreductase</fullName>
    </submittedName>
</protein>
<keyword evidence="2" id="KW-0596">Phosphopantetheine</keyword>
<keyword evidence="3" id="KW-0597">Phosphoprotein</keyword>
<comment type="caution">
    <text evidence="11">The sequence shown here is derived from an EMBL/GenBank/DDBJ whole genome shotgun (WGS) entry which is preliminary data.</text>
</comment>
<dbReference type="Gene3D" id="1.10.1200.10">
    <property type="entry name" value="ACP-like"/>
    <property type="match status" value="3"/>
</dbReference>
<feature type="region of interest" description="Disordered" evidence="8">
    <location>
        <begin position="2503"/>
        <end position="2522"/>
    </location>
</feature>
<accession>A0A3A9VR80</accession>
<dbReference type="InterPro" id="IPR036291">
    <property type="entry name" value="NAD(P)-bd_dom_sf"/>
</dbReference>
<evidence type="ECO:0000313" key="11">
    <source>
        <dbReference type="EMBL" id="RKN03269.1"/>
    </source>
</evidence>
<keyword evidence="13" id="KW-1185">Reference proteome</keyword>
<dbReference type="SMART" id="SM00822">
    <property type="entry name" value="PKS_KR"/>
    <property type="match status" value="3"/>
</dbReference>
<evidence type="ECO:0000256" key="2">
    <source>
        <dbReference type="ARBA" id="ARBA00022450"/>
    </source>
</evidence>
<evidence type="ECO:0000256" key="3">
    <source>
        <dbReference type="ARBA" id="ARBA00022553"/>
    </source>
</evidence>
<gene>
    <name evidence="12" type="ORF">D7318_31745</name>
    <name evidence="11" type="ORF">D7319_31895</name>
</gene>
<dbReference type="FunFam" id="1.10.1200.10:FF:000007">
    <property type="entry name" value="Probable polyketide synthase pks17"/>
    <property type="match status" value="3"/>
</dbReference>
<evidence type="ECO:0000256" key="8">
    <source>
        <dbReference type="SAM" id="MobiDB-lite"/>
    </source>
</evidence>
<dbReference type="InterPro" id="IPR014031">
    <property type="entry name" value="Ketoacyl_synth_C"/>
</dbReference>
<evidence type="ECO:0000313" key="13">
    <source>
        <dbReference type="Proteomes" id="UP000268652"/>
    </source>
</evidence>
<organism evidence="11 14">
    <name type="scientific">Streptomyces radicis</name>
    <dbReference type="NCBI Taxonomy" id="1750517"/>
    <lineage>
        <taxon>Bacteria</taxon>
        <taxon>Bacillati</taxon>
        <taxon>Actinomycetota</taxon>
        <taxon>Actinomycetes</taxon>
        <taxon>Kitasatosporales</taxon>
        <taxon>Streptomycetaceae</taxon>
        <taxon>Streptomyces</taxon>
    </lineage>
</organism>
<dbReference type="PANTHER" id="PTHR43775:SF51">
    <property type="entry name" value="INACTIVE PHENOLPHTHIOCEROL SYNTHESIS POLYKETIDE SYNTHASE TYPE I PKS1-RELATED"/>
    <property type="match status" value="1"/>
</dbReference>
<dbReference type="InterPro" id="IPR014030">
    <property type="entry name" value="Ketoacyl_synth_N"/>
</dbReference>
<dbReference type="InterPro" id="IPR016039">
    <property type="entry name" value="Thiolase-like"/>
</dbReference>
<dbReference type="InterPro" id="IPR009081">
    <property type="entry name" value="PP-bd_ACP"/>
</dbReference>
<dbReference type="SUPFAM" id="SSF52151">
    <property type="entry name" value="FabD/lysophospholipase-like"/>
    <property type="match status" value="3"/>
</dbReference>
<dbReference type="NCBIfam" id="NF045894">
    <property type="entry name" value="PKS_plus_SDR"/>
    <property type="match status" value="2"/>
</dbReference>
<dbReference type="InterPro" id="IPR041618">
    <property type="entry name" value="PKS_DE"/>
</dbReference>
<sequence>MPTNEEKLLDYLKRVSADLHSTRARLQEVEARDQEPIAIVGMACRYPGGVHSPEDLWELVAEGRDAMTEFPTDRGWDVESLYDPDPASAGTSYTRMGGFLHEATEFDPAFFGISPREALAMDPQQRLLLETAWEAAERAGIDPAGLRGSRTGVFVGTNSQDYATLLMFAEDELGGHLGTGNAASVVSGRLSYTFGLEGPSVTVDTACSSSLVALHLAVQALRQGECTLALAGGVTVMSTPGTFIEFSRQRGLAADGRCKAFAAAADGTGWGEGVGLLLVERLSDARRNGHPVLAVVRGSAVNSDGASNGLTAPNGPSQQRVIRQALANAGLSTADVDLVEAHGTGTTLGDPIEAQALLATYGQNRQTPLALGSLKTNIGHTQSASGVGGIIKVVMAMRNGLLPKTLHVDEPTPHVDWSAGAVELLTEARPWEARGPRRAGVSSFGMSGTNAHLIVEEAPTADEDIEAPTGARPGTYPVLISAHSAAALTAQAARLLETANDSIGDLAYSTATGRAALQHRAVVVAGDRDALTAGLNALAEGRSAAGVVRGTAEGERRLAFLFSGQGSQRLGMGRELYETFPVYAEAFDAIGERFELPVRDAVFGEDADLLNRTEYTQVALFAVEVALYRLLESWGVRPEFLAGHSIGEIAAAHVAGVLSLEDACTLVAARGRLMGALPEGGAMVAVQAPESEVLPLLAEGVDVAAVNGPDSTVLSGDEDAVLALAERWKHKRLAVSHAFHSHLMDPMLEDFRAIADTLTYHPAQLPIAGQPESVDAEYWVRHVREAVRFHDAVEQLRADGVDAFLEIGPDGVLSAMAEGTPTLRKDRPEVESLLTALATLHTTGVSVDWGAFYNGTGARRVPLPTYAFQHQRHWPTSFTTLAGGPAADTVETAFWEAIEREDADELAATLDLDAGDLGTLVPALATWRRRRREESELDSWRYRVVWKPQSEAPAATPLTGRWVIVAPPGSDRADDRAAELARALAEHGVDTDIATPDALPDLASATAVLSLLTDAAATAQLVRGLEIPLWIVTTGAVSTGRSDPLGDPWQSALWGLGRVIALEQPRSWGGLIDLPERLDQRAAARLAAVLTGTEDQVAIRPTGVFLRRLVRAPREAVTGGASWTPRGTVLVTGGTGALGREVATWLIGKGATRVVLASRSGAASGLPAGVEPAACDVTDRAALAALIDGLPDLTAVVHAAGISRSTVLADLTADELNDVMAAKAHGAAHLDELLGERELDAFVLFSSIAGVWGSGAGAAYSAANAFLDGLATHRRARGLAATSIAWGPWSGGGMALAEGDTLRRRGLRALDPRLAVAALQRALDEDQTCLTVADVDWSVLAPAFTATGHRPLFDDIPEARDSLETPATGEHGTELATRLAALPAGERERHLITLVRTEAAAVLGHADTAAVEPGRAFRDVGFDSLTAVELRGRLTALTGLRLPATLVFDHPTPTALATHLLAELLGRTTAVDAAPPQRPTTDEPIAIVAMSCRFPGGVHSPEDLWELVAEGRDAITALPVNRGWDVDALYDPDPDRQGTTYAREGGFLHDADQFDPAFFGISPREALAMDPQQRVLLETAWELLERAGIDATTLRGSDTGVFAGTNGQDYVPMLLNGEESVEGYIGTGNAAAVFSGRLSYTLGLEGPAVTVDTACSSSLVALHLAAQALRNGECSLAIAGGATVMSTPGTFLDFSRQRGLAPDGRVKSFAGAADGTGWGEGAGLLLLERLSDARRNGHRVLATVRGSAVNQDGASNGLTAPNGPSQQRVIRAALDNAGLTPADIDAVEAHGTGTTLGDPIEAQALLATYGQDRDPQRPLFLGSVKSNIGHTQAAAGVAGVIKMVMAMRHGIMPPSLHIDEPTPHVDWSTGAVELLTDARAWATEGPRRAGVSSFGISGTNAHVLLETTTDDELSTPAPTRALPAAPIVISGRGPAALRAQAARLLDHWTADPELRPADVALTTTTGRVALDDRAVVVAPDRATALTGLAALARDGAPTTGTPGRLAFLFSGQGSQRPGMGRELYEAFPVYADAFDAVCAHLDAHLQRPLRDVVFGEDADLLNRTEYTQAALFAVEVALHRLVASFGVHPDFLAGHSIGEIAAAHLAGVLSLEDACTLVAARGRLMGALPEGGAMIAVQAPESEVLPLLTEGIDIAAVNGPDSTVLSGDEDAVLALAQGWKHKRLAVSHAFHSHRMDPMLDEFRTVAETLTYHPAQLPIVGQPETADADYWVRHVRDAVRFHDSLEQLRADGVGTFLEIGPDGVLSALADGTPTLRKNRPEPETLLTALGRLHSAGLTIDWAPLFDGTDARPVDLPTYAFQRQRYWPTFTHETTGNRYRERWQPLPDLPHARLSGTWLVSAPDGHPCLPALTGGGADIRRIDAASALTPADGVLVADPDPAVVVALLQALGDAGIDAPLWCLTRGAVTTGHDDPAPDPRHAAVWGLGRVAALEHPQRWGGLIDLPATWDDRAPARLLAALAGRGEDQVAIRPTGTLARRLTRATATDTHPRVNPDVNPETGPWHPTGTVLITGGALGALVGDWLIAQGADRVVTLDDPAPDLAERLITRLAAEGTPVRAVLHTGGLYDPAPLAALTPQRLAEVMAAKAAPAAHLDRLLGDTLDAFVVFSSIAATWGTPELGAYAAANAAAEAVVHARRARGLPATAVAFAPWRTDDSPLDADRLRDQGIHSLAPDLALAELGHALGRDAAATTVADVNWARFAPLFTAVRTSPLLADLPDAADALATPSHQDNGAAALAERFAGLGDQEIRAALVDLVRTEAAAVLGHATPGPVEPGRAFRDLGFDSLTAVELRNRLTATTGVTLPATLVFDYPSALALADHLHDLVARRTDTDTPAAATPRARDDEPIVIVGMGCRYPGGVRTPEDLWDLVAEGRDGVTGFPADRGWDLEALYDTDPERTGTSYTSEGGFLHDASQFDAGFFGISPREALAMDPQQRLLLETSWEAVERAGIDPTTLRGSGTGVYAGVTYQDYGALLAAATNSSDFEGYVSTGNSPSVLSGRVSYTLGLEGPAVTVDTACSSSLVTLHLAVQALRNGECSLALAGGVTVLSTPVGFVEFSRQRALSPDGRCKSFSADADGAGWGEGAGMLLLERLSDARRNGHRILAVVRGTAVNQDGASNGLTAPNGPSQQRVIRAALADAGLAPADIDAVEAHGTGTTLGDPIEAQAVIATYGQDRDPQHPLWLGSLKSNIAHTQAAAGVGGVIKTVMALHHATLPKTLHLDEPSPHVDWSAGAVALLTEARPWTSDRPRRAGVSSFGMSGTNAHAIIEQAPDDTPATTPDHTPAPRHPLPWLLSAKTPEALRSQAAKLEAHLARTTTPTHDIALSLATTRTHHEHRAAIVATDRDAFAAGLRRVMRGDAPVEGQPVAGRTAFLFTGQGSQRLGMGRELYDTFPTYAEAFDTVCARFGGTVRDVVFGDDASLLNRTEYAQPALFAVEVALYRLVESFGIRPDHLAGHSIGEIAAAHVADVLTLEDACTLIAARGRLMGALPEGGAMAAVQAPESEVLPLLTDRVDIAAVNGPDSVVLSGDEQAVLALAQRWKHKRLTVSHAFHSHRMDPMLEEFGAIATTLTHHRPRIPIAGLPDTIDGTYWVTHVRDTVRFHDAVEQLRAEAVTTFLEIGPDAVLSALVDGTPTLRANHPEPESLITALTTLHTRGTSPHWPTLFDGTGATTADLPTYAFQRARYWPDLTPTPQTPTTDTAPDDTFWNAVENHDTTTLATTLSLPEDHLDAVLPALAQWHRGRRRDTVLDSWRYRTHWTPAPETPTPTLTGPWLLVHRGDHPWVDTAATLLTRHGATVTRLRTTHGTDRDTLATRIKGTTYRGVLSLLALDDDPGLATAALAQALGDATVDAPLWLLTTGAVSVGPTDPLTTPDQATVWGLGRVIGLEHADRWGGLIDVPPTPDERTTERLAGALTGTEDQLAIRPGGLFTRRLTRAPLTGPTTPFTPRGTVLVTGGTGALGTHVARWLARTGAPRLVLTSRRGPDAPGAHQLTEELTALGTHVTIAACDTADRTAIATLLDDLDTAGTPVTAVIHTAGIPQVTALTHTHPTEYTATLAAKADGARHLHELTRHRDLDAFVLFSSIAATWGSGNQAAYAAANAYLDALAEHRRATGLPATSIAWGAWAGGGMSTGEGAEEHLAKRGVRTMDPDLAVTALHQAIEHRDTCVTVSDMDWALFVPGFTLARPRPLLDGLPEVRALLRAEPEPATDATALTHDLARLNETDQERHLTDLVRTQAAAALGLPDATAVDADRAFRDMGFDSLTAVELRNRLAKETGLRLSATIVFDQPNPLTLARHLRTELAPEPGGSVLDDLDRLDTALSTLAPDNLTRTKITARLTALTAKWNNTTDTHAPTTDLDSASDEEIFAFIHDALGKAPGDLDT</sequence>
<dbReference type="FunFam" id="3.40.47.10:FF:000019">
    <property type="entry name" value="Polyketide synthase type I"/>
    <property type="match status" value="3"/>
</dbReference>
<dbReference type="EMBL" id="RBDX01000054">
    <property type="protein sequence ID" value="RKN03269.1"/>
    <property type="molecule type" value="Genomic_DNA"/>
</dbReference>
<dbReference type="Pfam" id="PF08659">
    <property type="entry name" value="KR"/>
    <property type="match status" value="3"/>
</dbReference>
<dbReference type="InterPro" id="IPR015083">
    <property type="entry name" value="NorB/c/GfsB-D-like_docking"/>
</dbReference>
<dbReference type="SUPFAM" id="SSF55048">
    <property type="entry name" value="Probable ACP-binding domain of malonyl-CoA ACP transacylase"/>
    <property type="match status" value="3"/>
</dbReference>
<keyword evidence="5" id="KW-0045">Antibiotic biosynthesis</keyword>
<dbReference type="SMART" id="SM01294">
    <property type="entry name" value="PKS_PP_betabranch"/>
    <property type="match status" value="3"/>
</dbReference>
<dbReference type="OrthoDB" id="9778690at2"/>
<dbReference type="InterPro" id="IPR050091">
    <property type="entry name" value="PKS_NRPS_Biosynth_Enz"/>
</dbReference>
<reference evidence="13 14" key="1">
    <citation type="submission" date="2018-09" db="EMBL/GenBank/DDBJ databases">
        <title>Streptomyces sp. nov. DS1-2, an endophytic actinomycete isolated from roots of Dendrobium scabrilingue.</title>
        <authorList>
            <person name="Kuncharoen N."/>
            <person name="Kudo T."/>
            <person name="Ohkuma M."/>
            <person name="Yuki M."/>
            <person name="Tanasupawat S."/>
        </authorList>
    </citation>
    <scope>NUCLEOTIDE SEQUENCE [LARGE SCALE GENOMIC DNA]</scope>
    <source>
        <strain evidence="11 14">AZ1-7</strain>
        <strain evidence="12 13">DS1-2</strain>
    </source>
</reference>
<dbReference type="Pfam" id="PF08990">
    <property type="entry name" value="Docking"/>
    <property type="match status" value="1"/>
</dbReference>
<dbReference type="Gene3D" id="3.40.50.720">
    <property type="entry name" value="NAD(P)-binding Rossmann-like Domain"/>
    <property type="match status" value="3"/>
</dbReference>
<dbReference type="InterPro" id="IPR032821">
    <property type="entry name" value="PKS_assoc"/>
</dbReference>
<dbReference type="CDD" id="cd00833">
    <property type="entry name" value="PKS"/>
    <property type="match status" value="3"/>
</dbReference>
<dbReference type="InterPro" id="IPR057326">
    <property type="entry name" value="KR_dom"/>
</dbReference>
<evidence type="ECO:0000256" key="7">
    <source>
        <dbReference type="ARBA" id="ARBA00023315"/>
    </source>
</evidence>
<dbReference type="Pfam" id="PF00550">
    <property type="entry name" value="PP-binding"/>
    <property type="match status" value="3"/>
</dbReference>
<evidence type="ECO:0000256" key="6">
    <source>
        <dbReference type="ARBA" id="ARBA00023268"/>
    </source>
</evidence>
<dbReference type="GO" id="GO:0004315">
    <property type="term" value="F:3-oxoacyl-[acyl-carrier-protein] synthase activity"/>
    <property type="evidence" value="ECO:0007669"/>
    <property type="project" value="InterPro"/>
</dbReference>
<feature type="domain" description="Ketosynthase family 3 (KS3)" evidence="10">
    <location>
        <begin position="2865"/>
        <end position="3292"/>
    </location>
</feature>
<dbReference type="InterPro" id="IPR016035">
    <property type="entry name" value="Acyl_Trfase/lysoPLipase"/>
</dbReference>
<dbReference type="InterPro" id="IPR001227">
    <property type="entry name" value="Ac_transferase_dom_sf"/>
</dbReference>
<keyword evidence="7" id="KW-0012">Acyltransferase</keyword>
<dbReference type="Proteomes" id="UP000275024">
    <property type="component" value="Unassembled WGS sequence"/>
</dbReference>
<dbReference type="GO" id="GO:0006633">
    <property type="term" value="P:fatty acid biosynthetic process"/>
    <property type="evidence" value="ECO:0007669"/>
    <property type="project" value="InterPro"/>
</dbReference>
<proteinExistence type="predicted"/>
<evidence type="ECO:0000259" key="9">
    <source>
        <dbReference type="PROSITE" id="PS50075"/>
    </source>
</evidence>
<dbReference type="InterPro" id="IPR013968">
    <property type="entry name" value="PKS_KR"/>
</dbReference>
<dbReference type="Pfam" id="PF02801">
    <property type="entry name" value="Ketoacyl-synt_C"/>
    <property type="match status" value="3"/>
</dbReference>
<dbReference type="SMART" id="SM00823">
    <property type="entry name" value="PKS_PP"/>
    <property type="match status" value="3"/>
</dbReference>
<dbReference type="PROSITE" id="PS50075">
    <property type="entry name" value="CARRIER"/>
    <property type="match status" value="3"/>
</dbReference>
<dbReference type="PROSITE" id="PS00606">
    <property type="entry name" value="KS3_1"/>
    <property type="match status" value="3"/>
</dbReference>
<dbReference type="SUPFAM" id="SSF101173">
    <property type="entry name" value="Docking domain B of the erythromycin polyketide synthase (DEBS)"/>
    <property type="match status" value="1"/>
</dbReference>
<evidence type="ECO:0000259" key="10">
    <source>
        <dbReference type="PROSITE" id="PS52004"/>
    </source>
</evidence>
<dbReference type="Pfam" id="PF18369">
    <property type="entry name" value="PKS_DE"/>
    <property type="match status" value="2"/>
</dbReference>
<dbReference type="GO" id="GO:0004312">
    <property type="term" value="F:fatty acid synthase activity"/>
    <property type="evidence" value="ECO:0007669"/>
    <property type="project" value="TreeGrafter"/>
</dbReference>
<evidence type="ECO:0000256" key="5">
    <source>
        <dbReference type="ARBA" id="ARBA00023194"/>
    </source>
</evidence>
<dbReference type="Gene3D" id="3.40.47.10">
    <property type="match status" value="3"/>
</dbReference>
<dbReference type="SMART" id="SM00825">
    <property type="entry name" value="PKS_KS"/>
    <property type="match status" value="3"/>
</dbReference>
<feature type="domain" description="Carrier" evidence="9">
    <location>
        <begin position="4253"/>
        <end position="4328"/>
    </location>
</feature>
<dbReference type="InterPro" id="IPR016036">
    <property type="entry name" value="Malonyl_transacylase_ACP-bd"/>
</dbReference>
<dbReference type="Pfam" id="PF00109">
    <property type="entry name" value="ketoacyl-synt"/>
    <property type="match status" value="3"/>
</dbReference>
<dbReference type="PROSITE" id="PS52004">
    <property type="entry name" value="KS3_2"/>
    <property type="match status" value="3"/>
</dbReference>
<feature type="domain" description="Ketosynthase family 3 (KS3)" evidence="10">
    <location>
        <begin position="34"/>
        <end position="457"/>
    </location>
</feature>
<dbReference type="Pfam" id="PF00698">
    <property type="entry name" value="Acyl_transf_1"/>
    <property type="match status" value="3"/>
</dbReference>
<dbReference type="Gene3D" id="6.10.140.1830">
    <property type="match status" value="1"/>
</dbReference>
<feature type="domain" description="Carrier" evidence="9">
    <location>
        <begin position="2768"/>
        <end position="2846"/>
    </location>
</feature>
<dbReference type="CDD" id="cd08952">
    <property type="entry name" value="KR_1_SDR_x"/>
    <property type="match status" value="3"/>
</dbReference>
<dbReference type="Gene3D" id="3.30.70.3290">
    <property type="match status" value="3"/>
</dbReference>